<feature type="region of interest" description="Disordered" evidence="1">
    <location>
        <begin position="127"/>
        <end position="146"/>
    </location>
</feature>
<gene>
    <name evidence="2" type="ORF">QTO34_004632</name>
</gene>
<dbReference type="Pfam" id="PF15838">
    <property type="entry name" value="LLCFC1"/>
    <property type="match status" value="1"/>
</dbReference>
<evidence type="ECO:0000313" key="2">
    <source>
        <dbReference type="EMBL" id="KAK1335056.1"/>
    </source>
</evidence>
<protein>
    <recommendedName>
        <fullName evidence="4">LLLL and CFNLAS motif containing 1</fullName>
    </recommendedName>
</protein>
<sequence length="204" mass="22612">MGSKVKDLEAGSYKQGIWSQPIRCKPFSFEKGCMEEWEAVTFNNPALPLIFSVLKGREENGAGKGQGVGQGQGREVAGSLLGTGEWGRPQQWMGRPMTSLGSQLLRAALLAAILLLLWVKGVKPQGWSPGPNERSQKEQIPSTDQNQEQFEEYFVASSVGEMWQEVNMVEQEDDKTSEMENTAVRDHLFDLALCFNVASVLVFL</sequence>
<accession>A0AA40LIR6</accession>
<dbReference type="Proteomes" id="UP001177744">
    <property type="component" value="Unassembled WGS sequence"/>
</dbReference>
<dbReference type="InterPro" id="IPR031684">
    <property type="entry name" value="LLCFC1"/>
</dbReference>
<keyword evidence="3" id="KW-1185">Reference proteome</keyword>
<dbReference type="PANTHER" id="PTHR37348:SF1">
    <property type="entry name" value="SPERM-EGG FUSION PROTEIN LLCFC1"/>
    <property type="match status" value="1"/>
</dbReference>
<dbReference type="GO" id="GO:0007342">
    <property type="term" value="P:fusion of sperm to egg plasma membrane involved in single fertilization"/>
    <property type="evidence" value="ECO:0007669"/>
    <property type="project" value="InterPro"/>
</dbReference>
<dbReference type="EMBL" id="JAULJE010000014">
    <property type="protein sequence ID" value="KAK1335056.1"/>
    <property type="molecule type" value="Genomic_DNA"/>
</dbReference>
<reference evidence="2" key="1">
    <citation type="submission" date="2023-06" db="EMBL/GenBank/DDBJ databases">
        <title>Reference genome for the Northern bat (Eptesicus nilssonii), a most northern bat species.</title>
        <authorList>
            <person name="Laine V.N."/>
            <person name="Pulliainen A.T."/>
            <person name="Lilley T.M."/>
        </authorList>
    </citation>
    <scope>NUCLEOTIDE SEQUENCE</scope>
    <source>
        <strain evidence="2">BLF_Eptnil</strain>
        <tissue evidence="2">Kidney</tissue>
    </source>
</reference>
<organism evidence="2 3">
    <name type="scientific">Cnephaeus nilssonii</name>
    <name type="common">Northern bat</name>
    <name type="synonym">Eptesicus nilssonii</name>
    <dbReference type="NCBI Taxonomy" id="3371016"/>
    <lineage>
        <taxon>Eukaryota</taxon>
        <taxon>Metazoa</taxon>
        <taxon>Chordata</taxon>
        <taxon>Craniata</taxon>
        <taxon>Vertebrata</taxon>
        <taxon>Euteleostomi</taxon>
        <taxon>Mammalia</taxon>
        <taxon>Eutheria</taxon>
        <taxon>Laurasiatheria</taxon>
        <taxon>Chiroptera</taxon>
        <taxon>Yangochiroptera</taxon>
        <taxon>Vespertilionidae</taxon>
        <taxon>Cnephaeus</taxon>
    </lineage>
</organism>
<comment type="caution">
    <text evidence="2">The sequence shown here is derived from an EMBL/GenBank/DDBJ whole genome shotgun (WGS) entry which is preliminary data.</text>
</comment>
<evidence type="ECO:0008006" key="4">
    <source>
        <dbReference type="Google" id="ProtNLM"/>
    </source>
</evidence>
<evidence type="ECO:0000313" key="3">
    <source>
        <dbReference type="Proteomes" id="UP001177744"/>
    </source>
</evidence>
<dbReference type="AlphaFoldDB" id="A0AA40LIR6"/>
<dbReference type="PANTHER" id="PTHR37348">
    <property type="entry name" value="LLLL AND CFNLAS MOTIF-CONTAINING PROTEIN 1"/>
    <property type="match status" value="1"/>
</dbReference>
<name>A0AA40LIR6_CNENI</name>
<evidence type="ECO:0000256" key="1">
    <source>
        <dbReference type="SAM" id="MobiDB-lite"/>
    </source>
</evidence>
<proteinExistence type="predicted"/>